<reference evidence="2" key="1">
    <citation type="journal article" date="2024" name="Front. Bioeng. Biotechnol.">
        <title>Genome-scale model development and genomic sequencing of the oleaginous clade Lipomyces.</title>
        <authorList>
            <person name="Czajka J.J."/>
            <person name="Han Y."/>
            <person name="Kim J."/>
            <person name="Mondo S.J."/>
            <person name="Hofstad B.A."/>
            <person name="Robles A."/>
            <person name="Haridas S."/>
            <person name="Riley R."/>
            <person name="LaButti K."/>
            <person name="Pangilinan J."/>
            <person name="Andreopoulos W."/>
            <person name="Lipzen A."/>
            <person name="Yan J."/>
            <person name="Wang M."/>
            <person name="Ng V."/>
            <person name="Grigoriev I.V."/>
            <person name="Spatafora J.W."/>
            <person name="Magnuson J.K."/>
            <person name="Baker S.E."/>
            <person name="Pomraning K.R."/>
        </authorList>
    </citation>
    <scope>NUCLEOTIDE SEQUENCE [LARGE SCALE GENOMIC DNA]</scope>
    <source>
        <strain evidence="2">CBS 10300</strain>
    </source>
</reference>
<dbReference type="Proteomes" id="UP001489719">
    <property type="component" value="Unassembled WGS sequence"/>
</dbReference>
<gene>
    <name evidence="1" type="ORF">V1517DRAFT_328273</name>
</gene>
<sequence>MESNSEEKRKAFIKSLLDKQFARQVLNIEPIGKGNNNHVYCVSLDPSVSSDLPARPAKPGTIPLPTQTTEVIMRISNPDAKLNDAVRIENEVAAIFLAKNALSSYPSKIVPDVFGWDCDSSPVHQPESYSWIMEEFVTGEPLDKTFPSLSLMQKRSVLQQLANIFKKIQSYEVPTSITMYGGLGFNFKGEVTSGPLTIPLGGPFTTYEDIYVQNFVTQLKNADNNKLINGWKGDGGLRKRLENFHQSGAIVDLLGQLQNRRPTLVHGDLDLQNLLIDPTTLRITGLLDFDFSHIASSADEFFYSFPLIHGILTGPFENPEQESLRLAQLNGFSGVGETPPALGDSAIDWEVAKMWEEEMASAGVQRPSDIKGIEELAALYWFLMDICPPYFEMQRWLARRTPEQLEKAKVNAESGLKKYLERWGF</sequence>
<evidence type="ECO:0000313" key="2">
    <source>
        <dbReference type="Proteomes" id="UP001489719"/>
    </source>
</evidence>
<keyword evidence="2" id="KW-1185">Reference proteome</keyword>
<name>A0ACC3TI86_9ASCO</name>
<dbReference type="EMBL" id="MU970115">
    <property type="protein sequence ID" value="KAK9320838.1"/>
    <property type="molecule type" value="Genomic_DNA"/>
</dbReference>
<protein>
    <submittedName>
        <fullName evidence="1">Kinase-like domain-containing protein</fullName>
    </submittedName>
</protein>
<organism evidence="1 2">
    <name type="scientific">Lipomyces orientalis</name>
    <dbReference type="NCBI Taxonomy" id="1233043"/>
    <lineage>
        <taxon>Eukaryota</taxon>
        <taxon>Fungi</taxon>
        <taxon>Dikarya</taxon>
        <taxon>Ascomycota</taxon>
        <taxon>Saccharomycotina</taxon>
        <taxon>Lipomycetes</taxon>
        <taxon>Lipomycetales</taxon>
        <taxon>Lipomycetaceae</taxon>
        <taxon>Lipomyces</taxon>
    </lineage>
</organism>
<accession>A0ACC3TI86</accession>
<proteinExistence type="predicted"/>
<evidence type="ECO:0000313" key="1">
    <source>
        <dbReference type="EMBL" id="KAK9320838.1"/>
    </source>
</evidence>
<comment type="caution">
    <text evidence="1">The sequence shown here is derived from an EMBL/GenBank/DDBJ whole genome shotgun (WGS) entry which is preliminary data.</text>
</comment>